<evidence type="ECO:0000256" key="4">
    <source>
        <dbReference type="ARBA" id="ARBA00022723"/>
    </source>
</evidence>
<dbReference type="GO" id="GO:0051539">
    <property type="term" value="F:4 iron, 4 sulfur cluster binding"/>
    <property type="evidence" value="ECO:0007669"/>
    <property type="project" value="UniProtKB-KW"/>
</dbReference>
<dbReference type="InterPro" id="IPR013785">
    <property type="entry name" value="Aldolase_TIM"/>
</dbReference>
<dbReference type="InterPro" id="IPR007197">
    <property type="entry name" value="rSAM"/>
</dbReference>
<dbReference type="EMBL" id="BMTD01000021">
    <property type="protein sequence ID" value="GGV19905.1"/>
    <property type="molecule type" value="Genomic_DNA"/>
</dbReference>
<keyword evidence="2" id="KW-0004">4Fe-4S</keyword>
<keyword evidence="4" id="KW-0479">Metal-binding</keyword>
<gene>
    <name evidence="8" type="ORF">GCM10010260_69900</name>
</gene>
<evidence type="ECO:0000256" key="6">
    <source>
        <dbReference type="ARBA" id="ARBA00023004"/>
    </source>
</evidence>
<protein>
    <submittedName>
        <fullName evidence="8">KamA family radical SAM protein</fullName>
    </submittedName>
</protein>
<reference evidence="8" key="2">
    <citation type="submission" date="2020-09" db="EMBL/GenBank/DDBJ databases">
        <authorList>
            <person name="Sun Q."/>
            <person name="Ohkuma M."/>
        </authorList>
    </citation>
    <scope>NUCLEOTIDE SEQUENCE</scope>
    <source>
        <strain evidence="8">JCM 4369</strain>
    </source>
</reference>
<evidence type="ECO:0000256" key="5">
    <source>
        <dbReference type="ARBA" id="ARBA00022898"/>
    </source>
</evidence>
<dbReference type="AlphaFoldDB" id="A0A918IJ12"/>
<dbReference type="Proteomes" id="UP000618795">
    <property type="component" value="Unassembled WGS sequence"/>
</dbReference>
<dbReference type="PANTHER" id="PTHR30538:SF0">
    <property type="entry name" value="L-LYSINE 2,3-AMINOMUTASE AQ_1632-RELATED"/>
    <property type="match status" value="1"/>
</dbReference>
<dbReference type="InterPro" id="IPR003739">
    <property type="entry name" value="Lys_aminomutase/Glu_NH3_mut"/>
</dbReference>
<evidence type="ECO:0000256" key="2">
    <source>
        <dbReference type="ARBA" id="ARBA00022485"/>
    </source>
</evidence>
<evidence type="ECO:0000313" key="9">
    <source>
        <dbReference type="Proteomes" id="UP000618795"/>
    </source>
</evidence>
<evidence type="ECO:0000256" key="1">
    <source>
        <dbReference type="ARBA" id="ARBA00001933"/>
    </source>
</evidence>
<dbReference type="InterPro" id="IPR058240">
    <property type="entry name" value="rSAM_sf"/>
</dbReference>
<dbReference type="GO" id="GO:0046872">
    <property type="term" value="F:metal ion binding"/>
    <property type="evidence" value="ECO:0007669"/>
    <property type="project" value="UniProtKB-KW"/>
</dbReference>
<keyword evidence="7" id="KW-0411">Iron-sulfur</keyword>
<comment type="cofactor">
    <cofactor evidence="1">
        <name>pyridoxal 5'-phosphate</name>
        <dbReference type="ChEBI" id="CHEBI:597326"/>
    </cofactor>
</comment>
<keyword evidence="3" id="KW-0949">S-adenosyl-L-methionine</keyword>
<name>A0A918IJ12_9ACTN</name>
<dbReference type="PANTHER" id="PTHR30538">
    <property type="entry name" value="LYSINE 2,3-AMINOMUTASE-RELATED"/>
    <property type="match status" value="1"/>
</dbReference>
<proteinExistence type="predicted"/>
<organism evidence="8 9">
    <name type="scientific">Streptomyces filipinensis</name>
    <dbReference type="NCBI Taxonomy" id="66887"/>
    <lineage>
        <taxon>Bacteria</taxon>
        <taxon>Bacillati</taxon>
        <taxon>Actinomycetota</taxon>
        <taxon>Actinomycetes</taxon>
        <taxon>Kitasatosporales</taxon>
        <taxon>Streptomycetaceae</taxon>
        <taxon>Streptomyces</taxon>
    </lineage>
</organism>
<evidence type="ECO:0000313" key="8">
    <source>
        <dbReference type="EMBL" id="GGV19905.1"/>
    </source>
</evidence>
<dbReference type="GO" id="GO:0003824">
    <property type="term" value="F:catalytic activity"/>
    <property type="evidence" value="ECO:0007669"/>
    <property type="project" value="InterPro"/>
</dbReference>
<keyword evidence="9" id="KW-1185">Reference proteome</keyword>
<dbReference type="SFLD" id="SFLDS00029">
    <property type="entry name" value="Radical_SAM"/>
    <property type="match status" value="1"/>
</dbReference>
<keyword evidence="5" id="KW-0663">Pyridoxal phosphate</keyword>
<sequence>MSVQATTTRAMKMRAVPGARLARLPQVQRLDDAVRRDIEIVSSVLPFKVNNYVLEELIDWDRAPDDPLYRLTFPDRGMLPEPVYEEIAALVGRGAGREELRGAVDRARRQLNPHPGDQLQANVPQSQSGALNGLQHKYRETVLVFPGQGQTCHAYCGYCFRWAQFIGVAELKQAVSGPEQALGYLAQHPEVSDVLFTGGDPMIMSTDRLRAYLAPLLEPRFEHIRNIRFGTKALSYWPYRFTTDDDAEDLLRLMEQASARGRHVAVMAHFSHHRELETDACRQAVRRIRDTGAVIRAQAPLVRHVNDDASVWAQMWRTMTGLGVVPYYMFVERDTGASQYFELPLHRAVSVYRDAISQVSGLERTARGPVMSASPGKVVIDGIVQVAGQDVFCCRFLQARNPDWVGRPFFAKFDEHAVWFDDLKPAFDEPWFWQSDAPAGAGAPL</sequence>
<accession>A0A918IJ12</accession>
<dbReference type="SFLD" id="SFLDG01070">
    <property type="entry name" value="PLP-dependent"/>
    <property type="match status" value="1"/>
</dbReference>
<reference evidence="8" key="1">
    <citation type="journal article" date="2014" name="Int. J. Syst. Evol. Microbiol.">
        <title>Complete genome sequence of Corynebacterium casei LMG S-19264T (=DSM 44701T), isolated from a smear-ripened cheese.</title>
        <authorList>
            <consortium name="US DOE Joint Genome Institute (JGI-PGF)"/>
            <person name="Walter F."/>
            <person name="Albersmeier A."/>
            <person name="Kalinowski J."/>
            <person name="Ruckert C."/>
        </authorList>
    </citation>
    <scope>NUCLEOTIDE SEQUENCE</scope>
    <source>
        <strain evidence="8">JCM 4369</strain>
    </source>
</reference>
<dbReference type="SUPFAM" id="SSF102114">
    <property type="entry name" value="Radical SAM enzymes"/>
    <property type="match status" value="1"/>
</dbReference>
<evidence type="ECO:0000256" key="3">
    <source>
        <dbReference type="ARBA" id="ARBA00022691"/>
    </source>
</evidence>
<evidence type="ECO:0000256" key="7">
    <source>
        <dbReference type="ARBA" id="ARBA00023014"/>
    </source>
</evidence>
<keyword evidence="6" id="KW-0408">Iron</keyword>
<dbReference type="Gene3D" id="3.20.20.70">
    <property type="entry name" value="Aldolase class I"/>
    <property type="match status" value="1"/>
</dbReference>
<dbReference type="RefSeq" id="WP_191877491.1">
    <property type="nucleotide sequence ID" value="NZ_BMTD01000021.1"/>
</dbReference>
<comment type="caution">
    <text evidence="8">The sequence shown here is derived from an EMBL/GenBank/DDBJ whole genome shotgun (WGS) entry which is preliminary data.</text>
</comment>